<gene>
    <name evidence="2" type="ORF">TVY486_0700490</name>
</gene>
<keyword evidence="1" id="KW-0812">Transmembrane</keyword>
<organism evidence="2">
    <name type="scientific">Trypanosoma vivax (strain Y486)</name>
    <dbReference type="NCBI Taxonomy" id="1055687"/>
    <lineage>
        <taxon>Eukaryota</taxon>
        <taxon>Discoba</taxon>
        <taxon>Euglenozoa</taxon>
        <taxon>Kinetoplastea</taxon>
        <taxon>Metakinetoplastina</taxon>
        <taxon>Trypanosomatida</taxon>
        <taxon>Trypanosomatidae</taxon>
        <taxon>Trypanosoma</taxon>
        <taxon>Duttonella</taxon>
    </lineage>
</organism>
<keyword evidence="1" id="KW-1133">Transmembrane helix</keyword>
<feature type="transmembrane region" description="Helical" evidence="1">
    <location>
        <begin position="26"/>
        <end position="49"/>
    </location>
</feature>
<name>G0TXL5_TRYVY</name>
<evidence type="ECO:0000256" key="1">
    <source>
        <dbReference type="SAM" id="Phobius"/>
    </source>
</evidence>
<sequence>MKFRRRRRADLPVHNTLSLLIVSETLYIVSFGAALLVHFICFLSCYWARFPNSVSCCSLKPDCFSSDASLLPPRIRIAAPGASLNFFSFPHFLSISNQSN</sequence>
<accession>G0TXL5</accession>
<dbReference type="AlphaFoldDB" id="G0TXL5"/>
<evidence type="ECO:0000313" key="2">
    <source>
        <dbReference type="EMBL" id="CCC48706.1"/>
    </source>
</evidence>
<dbReference type="VEuPathDB" id="TriTrypDB:TvY486_0700490"/>
<keyword evidence="1" id="KW-0472">Membrane</keyword>
<protein>
    <submittedName>
        <fullName evidence="2">Uncharacterized protein</fullName>
    </submittedName>
</protein>
<reference evidence="2" key="1">
    <citation type="journal article" date="2012" name="Proc. Natl. Acad. Sci. U.S.A.">
        <title>Antigenic diversity is generated by distinct evolutionary mechanisms in African trypanosome species.</title>
        <authorList>
            <person name="Jackson A.P."/>
            <person name="Berry A."/>
            <person name="Aslett M."/>
            <person name="Allison H.C."/>
            <person name="Burton P."/>
            <person name="Vavrova-Anderson J."/>
            <person name="Brown R."/>
            <person name="Browne H."/>
            <person name="Corton N."/>
            <person name="Hauser H."/>
            <person name="Gamble J."/>
            <person name="Gilderthorp R."/>
            <person name="Marcello L."/>
            <person name="McQuillan J."/>
            <person name="Otto T.D."/>
            <person name="Quail M.A."/>
            <person name="Sanders M.J."/>
            <person name="van Tonder A."/>
            <person name="Ginger M.L."/>
            <person name="Field M.C."/>
            <person name="Barry J.D."/>
            <person name="Hertz-Fowler C."/>
            <person name="Berriman M."/>
        </authorList>
    </citation>
    <scope>NUCLEOTIDE SEQUENCE</scope>
    <source>
        <strain evidence="2">Y486</strain>
    </source>
</reference>
<proteinExistence type="predicted"/>
<dbReference type="EMBL" id="HE573023">
    <property type="protein sequence ID" value="CCC48706.1"/>
    <property type="molecule type" value="Genomic_DNA"/>
</dbReference>